<sequence length="210" mass="22957">MPHTLEVRMSAVVATMSITLDGFGSGIHQTEERPFGEVPESALHRWMVETPDENRAEIDAIVDAGAFIMGRNMYGPVRGEWDRDWRGWWGPNPPYHAPVFVLTHYPHDPIEMAGGTTFHFVTDGIHAALERARDAAGDRDVHVAGGPSTTNAYLAAGLIDELALQISPSIVGGGLRLFEGVGPLRLEQISGRRASLVTHVRYRVLPAETA</sequence>
<dbReference type="EMBL" id="JAVFWO010000005">
    <property type="protein sequence ID" value="MDQ7879738.1"/>
    <property type="molecule type" value="Genomic_DNA"/>
</dbReference>
<evidence type="ECO:0000313" key="3">
    <source>
        <dbReference type="Proteomes" id="UP001235133"/>
    </source>
</evidence>
<proteinExistence type="predicted"/>
<evidence type="ECO:0000259" key="1">
    <source>
        <dbReference type="Pfam" id="PF01872"/>
    </source>
</evidence>
<accession>A0ABU0Z6W1</accession>
<dbReference type="Proteomes" id="UP001235133">
    <property type="component" value="Unassembled WGS sequence"/>
</dbReference>
<dbReference type="InterPro" id="IPR002734">
    <property type="entry name" value="RibDG_C"/>
</dbReference>
<gene>
    <name evidence="2" type="ORF">Q9R08_17230</name>
</gene>
<dbReference type="SUPFAM" id="SSF53597">
    <property type="entry name" value="Dihydrofolate reductase-like"/>
    <property type="match status" value="1"/>
</dbReference>
<dbReference type="InterPro" id="IPR050765">
    <property type="entry name" value="Riboflavin_Biosynth_HTPR"/>
</dbReference>
<organism evidence="2 3">
    <name type="scientific">Microbacterium psychrotolerans</name>
    <dbReference type="NCBI Taxonomy" id="3068321"/>
    <lineage>
        <taxon>Bacteria</taxon>
        <taxon>Bacillati</taxon>
        <taxon>Actinomycetota</taxon>
        <taxon>Actinomycetes</taxon>
        <taxon>Micrococcales</taxon>
        <taxon>Microbacteriaceae</taxon>
        <taxon>Microbacterium</taxon>
    </lineage>
</organism>
<evidence type="ECO:0000313" key="2">
    <source>
        <dbReference type="EMBL" id="MDQ7879738.1"/>
    </source>
</evidence>
<name>A0ABU0Z6W1_9MICO</name>
<keyword evidence="3" id="KW-1185">Reference proteome</keyword>
<feature type="domain" description="Bacterial bifunctional deaminase-reductase C-terminal" evidence="1">
    <location>
        <begin position="12"/>
        <end position="189"/>
    </location>
</feature>
<dbReference type="Gene3D" id="3.40.430.10">
    <property type="entry name" value="Dihydrofolate Reductase, subunit A"/>
    <property type="match status" value="1"/>
</dbReference>
<dbReference type="InterPro" id="IPR024072">
    <property type="entry name" value="DHFR-like_dom_sf"/>
</dbReference>
<reference evidence="2 3" key="1">
    <citation type="submission" date="2023-08" db="EMBL/GenBank/DDBJ databases">
        <title>Microbacterium psychrotolerans sp. nov., a psychrotolerant bacterium isolated from soil in Heilongjiang Province, China.</title>
        <authorList>
            <person name="An P."/>
            <person name="Zhao D."/>
            <person name="Xiang H."/>
        </authorList>
    </citation>
    <scope>NUCLEOTIDE SEQUENCE [LARGE SCALE GENOMIC DNA]</scope>
    <source>
        <strain evidence="2 3">QXD-8</strain>
    </source>
</reference>
<dbReference type="PANTHER" id="PTHR38011">
    <property type="entry name" value="DIHYDROFOLATE REDUCTASE FAMILY PROTEIN (AFU_ORTHOLOGUE AFUA_8G06820)"/>
    <property type="match status" value="1"/>
</dbReference>
<comment type="caution">
    <text evidence="2">The sequence shown here is derived from an EMBL/GenBank/DDBJ whole genome shotgun (WGS) entry which is preliminary data.</text>
</comment>
<dbReference type="Pfam" id="PF01872">
    <property type="entry name" value="RibD_C"/>
    <property type="match status" value="1"/>
</dbReference>
<protein>
    <submittedName>
        <fullName evidence="2">Dihydrofolate reductase family protein</fullName>
    </submittedName>
</protein>
<dbReference type="PANTHER" id="PTHR38011:SF12">
    <property type="entry name" value="BIFUNCTIONAL DEAMINASE-REDUCTASE DOMAIN PROTEIN"/>
    <property type="match status" value="1"/>
</dbReference>